<dbReference type="SUPFAM" id="SSF52540">
    <property type="entry name" value="P-loop containing nucleoside triphosphate hydrolases"/>
    <property type="match status" value="1"/>
</dbReference>
<dbReference type="PATRIC" id="fig|43678.3.peg.2566"/>
<dbReference type="EC" id="2.7.4.25" evidence="8"/>
<evidence type="ECO:0000259" key="9">
    <source>
        <dbReference type="Pfam" id="PF02224"/>
    </source>
</evidence>
<feature type="binding site" evidence="8">
    <location>
        <begin position="20"/>
        <end position="28"/>
    </location>
    <ligand>
        <name>ATP</name>
        <dbReference type="ChEBI" id="CHEBI:30616"/>
    </ligand>
</feature>
<keyword evidence="8" id="KW-0963">Cytoplasm</keyword>
<evidence type="ECO:0000256" key="6">
    <source>
        <dbReference type="ARBA" id="ARBA00047615"/>
    </source>
</evidence>
<dbReference type="EMBL" id="LRIE01000076">
    <property type="protein sequence ID" value="KZM34875.1"/>
    <property type="molecule type" value="Genomic_DNA"/>
</dbReference>
<evidence type="ECO:0000256" key="3">
    <source>
        <dbReference type="ARBA" id="ARBA00022741"/>
    </source>
</evidence>
<dbReference type="InterPro" id="IPR011994">
    <property type="entry name" value="Cytidylate_kinase_dom"/>
</dbReference>
<gene>
    <name evidence="10" type="primary">cmk_2</name>
    <name evidence="8" type="synonym">cmk</name>
    <name evidence="10" type="ORF">OJAG_24560</name>
</gene>
<feature type="domain" description="Cytidylate kinase" evidence="9">
    <location>
        <begin position="16"/>
        <end position="245"/>
    </location>
</feature>
<reference evidence="10 11" key="1">
    <citation type="submission" date="2016-01" db="EMBL/GenBank/DDBJ databases">
        <title>Genome sequence of Oerskovia enterophila VJag, an agar and cellulose degrading bacterium.</title>
        <authorList>
            <person name="Poehlein A."/>
            <person name="Jag V."/>
            <person name="Bengelsdorf F."/>
            <person name="Duerre P."/>
            <person name="Daniel R."/>
        </authorList>
    </citation>
    <scope>NUCLEOTIDE SEQUENCE [LARGE SCALE GENOMIC DNA]</scope>
    <source>
        <strain evidence="10 11">VJag</strain>
    </source>
</reference>
<keyword evidence="4 8" id="KW-0418">Kinase</keyword>
<evidence type="ECO:0000256" key="5">
    <source>
        <dbReference type="ARBA" id="ARBA00022840"/>
    </source>
</evidence>
<dbReference type="Gene3D" id="3.40.50.300">
    <property type="entry name" value="P-loop containing nucleotide triphosphate hydrolases"/>
    <property type="match status" value="1"/>
</dbReference>
<dbReference type="InterPro" id="IPR003136">
    <property type="entry name" value="Cytidylate_kin"/>
</dbReference>
<dbReference type="InterPro" id="IPR027417">
    <property type="entry name" value="P-loop_NTPase"/>
</dbReference>
<dbReference type="GO" id="GO:0036430">
    <property type="term" value="F:CMP kinase activity"/>
    <property type="evidence" value="ECO:0007669"/>
    <property type="project" value="RHEA"/>
</dbReference>
<evidence type="ECO:0000313" key="11">
    <source>
        <dbReference type="Proteomes" id="UP000076447"/>
    </source>
</evidence>
<dbReference type="Pfam" id="PF02224">
    <property type="entry name" value="Cytidylate_kin"/>
    <property type="match status" value="1"/>
</dbReference>
<keyword evidence="3 8" id="KW-0547">Nucleotide-binding</keyword>
<evidence type="ECO:0000313" key="10">
    <source>
        <dbReference type="EMBL" id="KZM34875.1"/>
    </source>
</evidence>
<dbReference type="AlphaFoldDB" id="A0A163R5B6"/>
<dbReference type="NCBIfam" id="TIGR00017">
    <property type="entry name" value="cmk"/>
    <property type="match status" value="1"/>
</dbReference>
<dbReference type="CDD" id="cd02020">
    <property type="entry name" value="CMPK"/>
    <property type="match status" value="1"/>
</dbReference>
<evidence type="ECO:0000256" key="8">
    <source>
        <dbReference type="HAMAP-Rule" id="MF_00238"/>
    </source>
</evidence>
<organism evidence="10 11">
    <name type="scientific">Oerskovia enterophila</name>
    <dbReference type="NCBI Taxonomy" id="43678"/>
    <lineage>
        <taxon>Bacteria</taxon>
        <taxon>Bacillati</taxon>
        <taxon>Actinomycetota</taxon>
        <taxon>Actinomycetes</taxon>
        <taxon>Micrococcales</taxon>
        <taxon>Cellulomonadaceae</taxon>
        <taxon>Oerskovia</taxon>
    </lineage>
</organism>
<sequence length="266" mass="27391">MSGEPQATAGARGLVVAIDGPSGSGKSSVSRAVARRLGTAYLDTGAMYRAATWWCLEERVDLADQAAVAAAVDVMPLVMGIDPAAPSVHVDGTDVGEAIRTTEISTAVSAVATNLAVRAELRRLQRAIIAAESSASSAEDAGTSFSGGRGIVAEGRDITTVVAPDADVRILLTASEEARLARRSLEVHGAADAAAVEATRDQVLRRDRDDSTVSQFHVAADGVVTVDSSDLDFEQTIQAVLDVVEQVMAPAATRPDAVTGGEGPAR</sequence>
<dbReference type="RefSeq" id="WP_068708865.1">
    <property type="nucleotide sequence ID" value="NZ_LRIE01000076.1"/>
</dbReference>
<accession>A0A163R5B6</accession>
<comment type="similarity">
    <text evidence="1 8">Belongs to the cytidylate kinase family. Type 1 subfamily.</text>
</comment>
<comment type="catalytic activity">
    <reaction evidence="6 8">
        <text>dCMP + ATP = dCDP + ADP</text>
        <dbReference type="Rhea" id="RHEA:25094"/>
        <dbReference type="ChEBI" id="CHEBI:30616"/>
        <dbReference type="ChEBI" id="CHEBI:57566"/>
        <dbReference type="ChEBI" id="CHEBI:58593"/>
        <dbReference type="ChEBI" id="CHEBI:456216"/>
        <dbReference type="EC" id="2.7.4.25"/>
    </reaction>
</comment>
<comment type="caution">
    <text evidence="10">The sequence shown here is derived from an EMBL/GenBank/DDBJ whole genome shotgun (WGS) entry which is preliminary data.</text>
</comment>
<keyword evidence="2 8" id="KW-0808">Transferase</keyword>
<evidence type="ECO:0000256" key="1">
    <source>
        <dbReference type="ARBA" id="ARBA00009427"/>
    </source>
</evidence>
<name>A0A163R5B6_9CELL</name>
<dbReference type="Proteomes" id="UP000076447">
    <property type="component" value="Unassembled WGS sequence"/>
</dbReference>
<evidence type="ECO:0000256" key="2">
    <source>
        <dbReference type="ARBA" id="ARBA00022679"/>
    </source>
</evidence>
<dbReference type="HAMAP" id="MF_00238">
    <property type="entry name" value="Cytidyl_kinase_type1"/>
    <property type="match status" value="1"/>
</dbReference>
<comment type="catalytic activity">
    <reaction evidence="7 8">
        <text>CMP + ATP = CDP + ADP</text>
        <dbReference type="Rhea" id="RHEA:11600"/>
        <dbReference type="ChEBI" id="CHEBI:30616"/>
        <dbReference type="ChEBI" id="CHEBI:58069"/>
        <dbReference type="ChEBI" id="CHEBI:60377"/>
        <dbReference type="ChEBI" id="CHEBI:456216"/>
        <dbReference type="EC" id="2.7.4.25"/>
    </reaction>
</comment>
<comment type="subcellular location">
    <subcellularLocation>
        <location evidence="8">Cytoplasm</location>
    </subcellularLocation>
</comment>
<protein>
    <recommendedName>
        <fullName evidence="8">Cytidylate kinase</fullName>
        <shortName evidence="8">CK</shortName>
        <ecNumber evidence="8">2.7.4.25</ecNumber>
    </recommendedName>
    <alternativeName>
        <fullName evidence="8">Cytidine monophosphate kinase</fullName>
        <shortName evidence="8">CMP kinase</shortName>
    </alternativeName>
</protein>
<dbReference type="STRING" id="43678.OJAG_24560"/>
<keyword evidence="5 8" id="KW-0067">ATP-binding</keyword>
<dbReference type="GO" id="GO:0006220">
    <property type="term" value="P:pyrimidine nucleotide metabolic process"/>
    <property type="evidence" value="ECO:0007669"/>
    <property type="project" value="UniProtKB-UniRule"/>
</dbReference>
<evidence type="ECO:0000256" key="7">
    <source>
        <dbReference type="ARBA" id="ARBA00048478"/>
    </source>
</evidence>
<proteinExistence type="inferred from homology"/>
<evidence type="ECO:0000256" key="4">
    <source>
        <dbReference type="ARBA" id="ARBA00022777"/>
    </source>
</evidence>
<dbReference type="GO" id="GO:0005737">
    <property type="term" value="C:cytoplasm"/>
    <property type="evidence" value="ECO:0007669"/>
    <property type="project" value="UniProtKB-SubCell"/>
</dbReference>
<dbReference type="GO" id="GO:0036431">
    <property type="term" value="F:dCMP kinase activity"/>
    <property type="evidence" value="ECO:0007669"/>
    <property type="project" value="InterPro"/>
</dbReference>
<dbReference type="GO" id="GO:0005524">
    <property type="term" value="F:ATP binding"/>
    <property type="evidence" value="ECO:0007669"/>
    <property type="project" value="UniProtKB-UniRule"/>
</dbReference>